<keyword evidence="2 9" id="KW-1003">Cell membrane</keyword>
<comment type="similarity">
    <text evidence="7 9">Belongs to the fluoride channel Fluc/FEX (TC 1.A.43) family.</text>
</comment>
<dbReference type="Proteomes" id="UP000178735">
    <property type="component" value="Unassembled WGS sequence"/>
</dbReference>
<dbReference type="HAMAP" id="MF_00454">
    <property type="entry name" value="FluC"/>
    <property type="match status" value="1"/>
</dbReference>
<evidence type="ECO:0000313" key="10">
    <source>
        <dbReference type="EMBL" id="OGM03093.1"/>
    </source>
</evidence>
<evidence type="ECO:0000256" key="8">
    <source>
        <dbReference type="ARBA" id="ARBA00035585"/>
    </source>
</evidence>
<feature type="transmembrane region" description="Helical" evidence="9">
    <location>
        <begin position="65"/>
        <end position="83"/>
    </location>
</feature>
<proteinExistence type="inferred from homology"/>
<organism evidence="10 11">
    <name type="scientific">Candidatus Wallbacteria bacterium GWC2_49_35</name>
    <dbReference type="NCBI Taxonomy" id="1817813"/>
    <lineage>
        <taxon>Bacteria</taxon>
        <taxon>Candidatus Walliibacteriota</taxon>
    </lineage>
</organism>
<evidence type="ECO:0000256" key="6">
    <source>
        <dbReference type="ARBA" id="ARBA00023303"/>
    </source>
</evidence>
<evidence type="ECO:0000256" key="3">
    <source>
        <dbReference type="ARBA" id="ARBA00022692"/>
    </source>
</evidence>
<accession>A0A1F7WJT4</accession>
<keyword evidence="3 9" id="KW-0812">Transmembrane</keyword>
<dbReference type="PANTHER" id="PTHR28259:SF1">
    <property type="entry name" value="FLUORIDE EXPORT PROTEIN 1-RELATED"/>
    <property type="match status" value="1"/>
</dbReference>
<keyword evidence="9" id="KW-0479">Metal-binding</keyword>
<keyword evidence="9" id="KW-0406">Ion transport</keyword>
<keyword evidence="4 9" id="KW-1133">Transmembrane helix</keyword>
<comment type="subcellular location">
    <subcellularLocation>
        <location evidence="1 9">Cell membrane</location>
        <topology evidence="1 9">Multi-pass membrane protein</topology>
    </subcellularLocation>
</comment>
<keyword evidence="9" id="KW-0915">Sodium</keyword>
<feature type="binding site" evidence="9">
    <location>
        <position position="75"/>
    </location>
    <ligand>
        <name>Na(+)</name>
        <dbReference type="ChEBI" id="CHEBI:29101"/>
        <note>structural</note>
    </ligand>
</feature>
<dbReference type="EMBL" id="MGFH01000188">
    <property type="protein sequence ID" value="OGM03093.1"/>
    <property type="molecule type" value="Genomic_DNA"/>
</dbReference>
<dbReference type="GO" id="GO:0046872">
    <property type="term" value="F:metal ion binding"/>
    <property type="evidence" value="ECO:0007669"/>
    <property type="project" value="UniProtKB-KW"/>
</dbReference>
<evidence type="ECO:0000256" key="2">
    <source>
        <dbReference type="ARBA" id="ARBA00022475"/>
    </source>
</evidence>
<comment type="function">
    <text evidence="9">Fluoride-specific ion channel. Important for reducing fluoride concentration in the cell, thus reducing its toxicity.</text>
</comment>
<dbReference type="STRING" id="1817813.A2008_05090"/>
<evidence type="ECO:0000256" key="1">
    <source>
        <dbReference type="ARBA" id="ARBA00004651"/>
    </source>
</evidence>
<gene>
    <name evidence="9" type="primary">fluC</name>
    <name evidence="9" type="synonym">crcB</name>
    <name evidence="10" type="ORF">A2008_05090</name>
</gene>
<comment type="activity regulation">
    <text evidence="9">Na(+) is not transported, but it plays an essential structural role and its presence is essential for fluoride channel function.</text>
</comment>
<feature type="transmembrane region" description="Helical" evidence="9">
    <location>
        <begin position="33"/>
        <end position="53"/>
    </location>
</feature>
<dbReference type="PANTHER" id="PTHR28259">
    <property type="entry name" value="FLUORIDE EXPORT PROTEIN 1-RELATED"/>
    <property type="match status" value="1"/>
</dbReference>
<evidence type="ECO:0000256" key="4">
    <source>
        <dbReference type="ARBA" id="ARBA00022989"/>
    </source>
</evidence>
<evidence type="ECO:0000256" key="9">
    <source>
        <dbReference type="HAMAP-Rule" id="MF_00454"/>
    </source>
</evidence>
<feature type="transmembrane region" description="Helical" evidence="9">
    <location>
        <begin position="103"/>
        <end position="126"/>
    </location>
</feature>
<evidence type="ECO:0000256" key="7">
    <source>
        <dbReference type="ARBA" id="ARBA00035120"/>
    </source>
</evidence>
<dbReference type="NCBIfam" id="TIGR00494">
    <property type="entry name" value="crcB"/>
    <property type="match status" value="1"/>
</dbReference>
<reference evidence="10 11" key="1">
    <citation type="journal article" date="2016" name="Nat. Commun.">
        <title>Thousands of microbial genomes shed light on interconnected biogeochemical processes in an aquifer system.</title>
        <authorList>
            <person name="Anantharaman K."/>
            <person name="Brown C.T."/>
            <person name="Hug L.A."/>
            <person name="Sharon I."/>
            <person name="Castelle C.J."/>
            <person name="Probst A.J."/>
            <person name="Thomas B.C."/>
            <person name="Singh A."/>
            <person name="Wilkins M.J."/>
            <person name="Karaoz U."/>
            <person name="Brodie E.L."/>
            <person name="Williams K.H."/>
            <person name="Hubbard S.S."/>
            <person name="Banfield J.F."/>
        </authorList>
    </citation>
    <scope>NUCLEOTIDE SEQUENCE [LARGE SCALE GENOMIC DNA]</scope>
</reference>
<name>A0A1F7WJT4_9BACT</name>
<dbReference type="GO" id="GO:0062054">
    <property type="term" value="F:fluoride channel activity"/>
    <property type="evidence" value="ECO:0007669"/>
    <property type="project" value="UniProtKB-UniRule"/>
</dbReference>
<evidence type="ECO:0000256" key="5">
    <source>
        <dbReference type="ARBA" id="ARBA00023136"/>
    </source>
</evidence>
<feature type="binding site" evidence="9">
    <location>
        <position position="78"/>
    </location>
    <ligand>
        <name>Na(+)</name>
        <dbReference type="ChEBI" id="CHEBI:29101"/>
        <note>structural</note>
    </ligand>
</feature>
<keyword evidence="5 9" id="KW-0472">Membrane</keyword>
<dbReference type="InterPro" id="IPR003691">
    <property type="entry name" value="FluC"/>
</dbReference>
<keyword evidence="6 9" id="KW-0407">Ion channel</keyword>
<dbReference type="GO" id="GO:0140114">
    <property type="term" value="P:cellular detoxification of fluoride"/>
    <property type="evidence" value="ECO:0007669"/>
    <property type="project" value="UniProtKB-UniRule"/>
</dbReference>
<keyword evidence="9" id="KW-0813">Transport</keyword>
<dbReference type="Pfam" id="PF02537">
    <property type="entry name" value="CRCB"/>
    <property type="match status" value="1"/>
</dbReference>
<dbReference type="GO" id="GO:0005886">
    <property type="term" value="C:plasma membrane"/>
    <property type="evidence" value="ECO:0007669"/>
    <property type="project" value="UniProtKB-SubCell"/>
</dbReference>
<dbReference type="AlphaFoldDB" id="A0A1F7WJT4"/>
<sequence>MNAILPISLGGVFGALSRYYLSFFIQKFSLSSFPFGTFIVNISGCALIGFVMRAATIKPGFSTELRLFLVTGFAGAYTTFSAFEYETCQLMIAGEYKLSVYNIVLSNLTGITAVFIGSAAAGMLFGRGGIYK</sequence>
<protein>
    <recommendedName>
        <fullName evidence="9">Fluoride-specific ion channel FluC</fullName>
    </recommendedName>
</protein>
<comment type="catalytic activity">
    <reaction evidence="8">
        <text>fluoride(in) = fluoride(out)</text>
        <dbReference type="Rhea" id="RHEA:76159"/>
        <dbReference type="ChEBI" id="CHEBI:17051"/>
    </reaction>
    <physiologicalReaction direction="left-to-right" evidence="8">
        <dbReference type="Rhea" id="RHEA:76160"/>
    </physiologicalReaction>
</comment>
<comment type="caution">
    <text evidence="10">The sequence shown here is derived from an EMBL/GenBank/DDBJ whole genome shotgun (WGS) entry which is preliminary data.</text>
</comment>
<evidence type="ECO:0000313" key="11">
    <source>
        <dbReference type="Proteomes" id="UP000178735"/>
    </source>
</evidence>